<gene>
    <name evidence="14" type="ORF">Tsubulata_048259</name>
</gene>
<dbReference type="Proteomes" id="UP001141552">
    <property type="component" value="Unassembled WGS sequence"/>
</dbReference>
<evidence type="ECO:0000256" key="7">
    <source>
        <dbReference type="ARBA" id="ARBA00048744"/>
    </source>
</evidence>
<comment type="caution">
    <text evidence="14">The sequence shown here is derived from an EMBL/GenBank/DDBJ whole genome shotgun (WGS) entry which is preliminary data.</text>
</comment>
<dbReference type="Pfam" id="PF05183">
    <property type="entry name" value="RdRP"/>
    <property type="match status" value="1"/>
</dbReference>
<dbReference type="Pfam" id="PF26250">
    <property type="entry name" value="RRM_RdRP1_2"/>
    <property type="match status" value="1"/>
</dbReference>
<keyword evidence="3 8" id="KW-0808">Transferase</keyword>
<evidence type="ECO:0000256" key="6">
    <source>
        <dbReference type="ARBA" id="ARBA00023158"/>
    </source>
</evidence>
<feature type="domain" description="RDRP C-terminal head" evidence="13">
    <location>
        <begin position="976"/>
        <end position="1114"/>
    </location>
</feature>
<feature type="domain" description="RDRP helical" evidence="12">
    <location>
        <begin position="283"/>
        <end position="358"/>
    </location>
</feature>
<dbReference type="Pfam" id="PF26252">
    <property type="entry name" value="RdRP_helical"/>
    <property type="match status" value="1"/>
</dbReference>
<feature type="domain" description="RDRP core" evidence="9">
    <location>
        <begin position="377"/>
        <end position="954"/>
    </location>
</feature>
<dbReference type="PANTHER" id="PTHR23079:SF5">
    <property type="entry name" value="RNA-DEPENDENT RNA POLYMERASE 2"/>
    <property type="match status" value="1"/>
</dbReference>
<evidence type="ECO:0000256" key="1">
    <source>
        <dbReference type="ARBA" id="ARBA00005762"/>
    </source>
</evidence>
<proteinExistence type="inferred from homology"/>
<evidence type="ECO:0000259" key="10">
    <source>
        <dbReference type="Pfam" id="PF24823"/>
    </source>
</evidence>
<dbReference type="GO" id="GO:0003723">
    <property type="term" value="F:RNA binding"/>
    <property type="evidence" value="ECO:0007669"/>
    <property type="project" value="UniProtKB-KW"/>
</dbReference>
<evidence type="ECO:0000256" key="5">
    <source>
        <dbReference type="ARBA" id="ARBA00022884"/>
    </source>
</evidence>
<evidence type="ECO:0000313" key="14">
    <source>
        <dbReference type="EMBL" id="KAJ4841082.1"/>
    </source>
</evidence>
<dbReference type="CDD" id="cd00590">
    <property type="entry name" value="RRM_SF"/>
    <property type="match status" value="1"/>
</dbReference>
<dbReference type="EMBL" id="JAKUCV010002888">
    <property type="protein sequence ID" value="KAJ4841082.1"/>
    <property type="molecule type" value="Genomic_DNA"/>
</dbReference>
<evidence type="ECO:0000259" key="12">
    <source>
        <dbReference type="Pfam" id="PF26252"/>
    </source>
</evidence>
<evidence type="ECO:0000256" key="4">
    <source>
        <dbReference type="ARBA" id="ARBA00022695"/>
    </source>
</evidence>
<dbReference type="InterPro" id="IPR007855">
    <property type="entry name" value="RDRP"/>
</dbReference>
<organism evidence="14 15">
    <name type="scientific">Turnera subulata</name>
    <dbReference type="NCBI Taxonomy" id="218843"/>
    <lineage>
        <taxon>Eukaryota</taxon>
        <taxon>Viridiplantae</taxon>
        <taxon>Streptophyta</taxon>
        <taxon>Embryophyta</taxon>
        <taxon>Tracheophyta</taxon>
        <taxon>Spermatophyta</taxon>
        <taxon>Magnoliopsida</taxon>
        <taxon>eudicotyledons</taxon>
        <taxon>Gunneridae</taxon>
        <taxon>Pentapetalae</taxon>
        <taxon>rosids</taxon>
        <taxon>fabids</taxon>
        <taxon>Malpighiales</taxon>
        <taxon>Passifloraceae</taxon>
        <taxon>Turnera</taxon>
    </lineage>
</organism>
<evidence type="ECO:0000313" key="15">
    <source>
        <dbReference type="Proteomes" id="UP001141552"/>
    </source>
</evidence>
<dbReference type="AlphaFoldDB" id="A0A9Q0JHA9"/>
<evidence type="ECO:0000259" key="13">
    <source>
        <dbReference type="Pfam" id="PF26253"/>
    </source>
</evidence>
<dbReference type="OrthoDB" id="6513042at2759"/>
<comment type="function">
    <text evidence="8">Probably involved in the RNA silencing pathway and required for the generation of small interfering RNAs (siRNAs).</text>
</comment>
<dbReference type="Pfam" id="PF26253">
    <property type="entry name" value="RdRP_head"/>
    <property type="match status" value="1"/>
</dbReference>
<dbReference type="GO" id="GO:0031380">
    <property type="term" value="C:nuclear RNA-directed RNA polymerase complex"/>
    <property type="evidence" value="ECO:0007669"/>
    <property type="project" value="TreeGrafter"/>
</dbReference>
<feature type="domain" description="RDR1/2-like PH-like" evidence="10">
    <location>
        <begin position="110"/>
        <end position="267"/>
    </location>
</feature>
<comment type="similarity">
    <text evidence="1 8">Belongs to the RdRP family.</text>
</comment>
<accession>A0A9Q0JHA9</accession>
<dbReference type="InterPro" id="IPR057596">
    <property type="entry name" value="RDRP_core"/>
</dbReference>
<keyword evidence="6 8" id="KW-0943">RNA-mediated gene silencing</keyword>
<reference evidence="14" key="1">
    <citation type="submission" date="2022-02" db="EMBL/GenBank/DDBJ databases">
        <authorList>
            <person name="Henning P.M."/>
            <person name="McCubbin A.G."/>
            <person name="Shore J.S."/>
        </authorList>
    </citation>
    <scope>NUCLEOTIDE SEQUENCE</scope>
    <source>
        <strain evidence="14">F60SS</strain>
        <tissue evidence="14">Leaves</tissue>
    </source>
</reference>
<name>A0A9Q0JHA9_9ROSI</name>
<evidence type="ECO:0000256" key="3">
    <source>
        <dbReference type="ARBA" id="ARBA00022679"/>
    </source>
</evidence>
<dbReference type="PANTHER" id="PTHR23079">
    <property type="entry name" value="RNA-DEPENDENT RNA POLYMERASE"/>
    <property type="match status" value="1"/>
</dbReference>
<sequence>MDVAGKEKATASISNIPQTVLAKHVVQFLESRLGPDSVFALEISTKYKNWNSRGFGRVQFASLDVKRAARALSLDNNLVFKSHNLGISDAYDDIVPRPAEARHRSEEGVLHVGFMEGERCMRVLESLGRVRGWVMPERNRVDFWVWAGKQRYKMEVRFEDVVEAVGFRLGGGREEGHLPVNAILLKLKYGPRIYQKISGPGVASKFSGERYNFCREDFNFVWVRTTDFSTVKSIGLSTSFCWEIEEGFVASDILKCFPYHEESNADLTLTDGKEFCTVSQIVPQVKSIPGSDLAHEVLFQLNSLVHTQKITLASVDGDMIKLLGSLKKDTVIVILQKLHKSKFTCYDPLSFIKENLHTSVPESMVDGNIMSCHRCLVTPSKIYCSGPELESSNYVVKHFAQFASDFMRVTFVEEDWSKLPVNAISLSIHQDIFAKPFRTKIYHRILSILRDGLVLGAKRYEFLAFSASQLRSNSVWMFASNDSVKAESIREWMGCFSKIRNVSKCAARMGQLFSSSVPTFVVPEREIDIIPDIEVNSDGIQYCFSDGAGKISLAFARKIAQKCELKQIPSAFQIRYGGYKGVVSVDRNSFRKLSLRGSMHKFESENRMLNIASWSEVMPCYLNREIVSLLSTLGVKDEAFLALQQVQLDLLGKMLNDRDAALAVLHNLSSSDSVNILTSMLLKGYEPDAEPYLSMMLHSYHDNLLTDLKTRCRVFVPKGRVLIGCLDETGSLDYGKVYVRTTMTEAELKSKDMSFFNKVDERTSVIVGKVIVTKNPCLHPGDVRVLEAVFEEQLVEKGLVDCVVFPQKGERPHPNECSGGDLDGDLYFISWDQDLIPLKSETPMDYIAGRPRITDHNVTLEEIQKFFLDYMISDSLGAISTAHLVHADREPDKARSEKCLKLAQLHSMAVDFAKTGAPAAMPKYLKPKEFPDFMERADKPSYVSDGVLGKLYRATLDSAEKTISTSMGSEMITSETYDCDLEVEGFEEFLQIALSDREKYVEKMSTLMNRYGADSEVEILTGNLRTREAYLQRDNRRYSDTKDRILLSVKHLRLEAKEWFERSCKPEDQERMASAWYHVTYHPTYCKESIRCLSFPWIVGDILLNMKSKKMRKACIQTDT</sequence>
<evidence type="ECO:0000256" key="8">
    <source>
        <dbReference type="RuleBase" id="RU363098"/>
    </source>
</evidence>
<keyword evidence="15" id="KW-1185">Reference proteome</keyword>
<reference evidence="14" key="2">
    <citation type="journal article" date="2023" name="Plants (Basel)">
        <title>Annotation of the Turnera subulata (Passifloraceae) Draft Genome Reveals the S-Locus Evolved after the Divergence of Turneroideae from Passifloroideae in a Stepwise Manner.</title>
        <authorList>
            <person name="Henning P.M."/>
            <person name="Roalson E.H."/>
            <person name="Mir W."/>
            <person name="McCubbin A.G."/>
            <person name="Shore J.S."/>
        </authorList>
    </citation>
    <scope>NUCLEOTIDE SEQUENCE</scope>
    <source>
        <strain evidence="14">F60SS</strain>
    </source>
</reference>
<comment type="catalytic activity">
    <reaction evidence="7 8">
        <text>RNA(n) + a ribonucleoside 5'-triphosphate = RNA(n+1) + diphosphate</text>
        <dbReference type="Rhea" id="RHEA:21248"/>
        <dbReference type="Rhea" id="RHEA-COMP:14527"/>
        <dbReference type="Rhea" id="RHEA-COMP:17342"/>
        <dbReference type="ChEBI" id="CHEBI:33019"/>
        <dbReference type="ChEBI" id="CHEBI:61557"/>
        <dbReference type="ChEBI" id="CHEBI:140395"/>
        <dbReference type="EC" id="2.7.7.48"/>
    </reaction>
</comment>
<keyword evidence="5 8" id="KW-0694">RNA-binding</keyword>
<keyword evidence="4 8" id="KW-0548">Nucleotidyltransferase</keyword>
<dbReference type="InterPro" id="IPR058751">
    <property type="entry name" value="RDRP_helical"/>
</dbReference>
<dbReference type="Pfam" id="PF24823">
    <property type="entry name" value="PH_RDR2"/>
    <property type="match status" value="1"/>
</dbReference>
<keyword evidence="2 8" id="KW-0696">RNA-directed RNA polymerase</keyword>
<protein>
    <recommendedName>
        <fullName evidence="8">RNA-dependent RNA polymerase</fullName>
        <ecNumber evidence="8">2.7.7.48</ecNumber>
    </recommendedName>
</protein>
<evidence type="ECO:0000259" key="11">
    <source>
        <dbReference type="Pfam" id="PF26250"/>
    </source>
</evidence>
<evidence type="ECO:0000256" key="2">
    <source>
        <dbReference type="ARBA" id="ARBA00022484"/>
    </source>
</evidence>
<dbReference type="InterPro" id="IPR058752">
    <property type="entry name" value="RDRP_C_head"/>
</dbReference>
<dbReference type="GO" id="GO:0003968">
    <property type="term" value="F:RNA-directed RNA polymerase activity"/>
    <property type="evidence" value="ECO:0007669"/>
    <property type="project" value="UniProtKB-KW"/>
</dbReference>
<dbReference type="GO" id="GO:0030422">
    <property type="term" value="P:siRNA processing"/>
    <property type="evidence" value="ECO:0007669"/>
    <property type="project" value="TreeGrafter"/>
</dbReference>
<dbReference type="EC" id="2.7.7.48" evidence="8"/>
<feature type="domain" description="RDR1/2-like RRM" evidence="11">
    <location>
        <begin position="12"/>
        <end position="93"/>
    </location>
</feature>
<dbReference type="InterPro" id="IPR057590">
    <property type="entry name" value="PH_RDR1/2-like"/>
</dbReference>
<evidence type="ECO:0000259" key="9">
    <source>
        <dbReference type="Pfam" id="PF05183"/>
    </source>
</evidence>
<dbReference type="InterPro" id="IPR058763">
    <property type="entry name" value="RRM_RDR1/2-like"/>
</dbReference>